<feature type="region of interest" description="Disordered" evidence="1">
    <location>
        <begin position="1"/>
        <end position="48"/>
    </location>
</feature>
<dbReference type="Proteomes" id="UP001551675">
    <property type="component" value="Unassembled WGS sequence"/>
</dbReference>
<name>A0ABV3G9U6_MICGL</name>
<organism evidence="2 3">
    <name type="scientific">Microtetraspora glauca</name>
    <dbReference type="NCBI Taxonomy" id="1996"/>
    <lineage>
        <taxon>Bacteria</taxon>
        <taxon>Bacillati</taxon>
        <taxon>Actinomycetota</taxon>
        <taxon>Actinomycetes</taxon>
        <taxon>Streptosporangiales</taxon>
        <taxon>Streptosporangiaceae</taxon>
        <taxon>Microtetraspora</taxon>
    </lineage>
</organism>
<keyword evidence="3" id="KW-1185">Reference proteome</keyword>
<feature type="compositionally biased region" description="Low complexity" evidence="1">
    <location>
        <begin position="14"/>
        <end position="37"/>
    </location>
</feature>
<accession>A0ABV3G9U6</accession>
<proteinExistence type="predicted"/>
<evidence type="ECO:0000313" key="2">
    <source>
        <dbReference type="EMBL" id="MEV0968336.1"/>
    </source>
</evidence>
<sequence>MTSALPIASSRQKWASASGDSAGSSSPPAWATATSASTMRWPRGSLRR</sequence>
<reference evidence="2 3" key="1">
    <citation type="submission" date="2024-06" db="EMBL/GenBank/DDBJ databases">
        <title>The Natural Products Discovery Center: Release of the First 8490 Sequenced Strains for Exploring Actinobacteria Biosynthetic Diversity.</title>
        <authorList>
            <person name="Kalkreuter E."/>
            <person name="Kautsar S.A."/>
            <person name="Yang D."/>
            <person name="Bader C.D."/>
            <person name="Teijaro C.N."/>
            <person name="Fluegel L."/>
            <person name="Davis C.M."/>
            <person name="Simpson J.R."/>
            <person name="Lauterbach L."/>
            <person name="Steele A.D."/>
            <person name="Gui C."/>
            <person name="Meng S."/>
            <person name="Li G."/>
            <person name="Viehrig K."/>
            <person name="Ye F."/>
            <person name="Su P."/>
            <person name="Kiefer A.F."/>
            <person name="Nichols A."/>
            <person name="Cepeda A.J."/>
            <person name="Yan W."/>
            <person name="Fan B."/>
            <person name="Jiang Y."/>
            <person name="Adhikari A."/>
            <person name="Zheng C.-J."/>
            <person name="Schuster L."/>
            <person name="Cowan T.M."/>
            <person name="Smanski M.J."/>
            <person name="Chevrette M.G."/>
            <person name="De Carvalho L.P.S."/>
            <person name="Shen B."/>
        </authorList>
    </citation>
    <scope>NUCLEOTIDE SEQUENCE [LARGE SCALE GENOMIC DNA]</scope>
    <source>
        <strain evidence="2 3">NPDC050100</strain>
    </source>
</reference>
<evidence type="ECO:0000313" key="3">
    <source>
        <dbReference type="Proteomes" id="UP001551675"/>
    </source>
</evidence>
<comment type="caution">
    <text evidence="2">The sequence shown here is derived from an EMBL/GenBank/DDBJ whole genome shotgun (WGS) entry which is preliminary data.</text>
</comment>
<evidence type="ECO:0000256" key="1">
    <source>
        <dbReference type="SAM" id="MobiDB-lite"/>
    </source>
</evidence>
<dbReference type="RefSeq" id="WP_358130893.1">
    <property type="nucleotide sequence ID" value="NZ_JBFALK010000003.1"/>
</dbReference>
<protein>
    <submittedName>
        <fullName evidence="2">Uncharacterized protein</fullName>
    </submittedName>
</protein>
<gene>
    <name evidence="2" type="ORF">AB0I59_06850</name>
</gene>
<feature type="compositionally biased region" description="Polar residues" evidence="1">
    <location>
        <begin position="1"/>
        <end position="13"/>
    </location>
</feature>
<dbReference type="EMBL" id="JBFALK010000003">
    <property type="protein sequence ID" value="MEV0968336.1"/>
    <property type="molecule type" value="Genomic_DNA"/>
</dbReference>